<feature type="transmembrane region" description="Helical" evidence="1">
    <location>
        <begin position="74"/>
        <end position="93"/>
    </location>
</feature>
<evidence type="ECO:0000256" key="1">
    <source>
        <dbReference type="SAM" id="Phobius"/>
    </source>
</evidence>
<protein>
    <submittedName>
        <fullName evidence="2">Uncharacterized protein</fullName>
    </submittedName>
</protein>
<evidence type="ECO:0000313" key="2">
    <source>
        <dbReference type="EMBL" id="PHI29316.1"/>
    </source>
</evidence>
<dbReference type="AlphaFoldDB" id="A0A2C6DDQ0"/>
<dbReference type="Proteomes" id="UP000224974">
    <property type="component" value="Unassembled WGS sequence"/>
</dbReference>
<name>A0A2C6DDQ0_9GAMM</name>
<keyword evidence="1" id="KW-0472">Membrane</keyword>
<proteinExistence type="predicted"/>
<keyword evidence="1" id="KW-0812">Transmembrane</keyword>
<keyword evidence="1" id="KW-1133">Transmembrane helix</keyword>
<feature type="transmembrane region" description="Helical" evidence="1">
    <location>
        <begin position="100"/>
        <end position="120"/>
    </location>
</feature>
<sequence>MDSLGMYIIIFVYLVIPGLVVGSALLFAALWMRGKAIGKRMTLINATLLVVTMLVIAVYRWLGVLGVFVLFDEFLVYLAWAAAAALFLAFILVNLLPGRAYIFNHLVTALLFAFALNYFVDPPMAFISDSFKYQENRNSWDIYHAEGLSAFDAQFKGKTQQEKYSLYSVAIMDKTAPKEIYSYFIGQLGSPLKDDQGSLDYVAHKSNYYQIPFFDAIHQKNLTALQVFIDEFKTASPEELKHYQDIVYAAPPSWLGLEETFARKGNPLYQKPRESDDDLKLADLILSAFPLLALTKEDKRPIIDITIENADLRAMQLFAKYSQPSGETLTAASYVLAGETDRLVKLLKTQPSLLNHQMTIGKLYPGGTNLLSYIVMFGNQNTLQAVLPMINWQDENLYYSRGYSLILAHAAGRVAGVLRGGSDEKSEDAVSAFALFLNKLLEEKITVSDEQLWNIVTNDFYINNGRDKGNVFNREAIKTICDSSVGAQFLTYVNHLDKNYTNERIKLSVAEITKVCGG</sequence>
<dbReference type="EMBL" id="PDDX01000001">
    <property type="protein sequence ID" value="PHI29316.1"/>
    <property type="molecule type" value="Genomic_DNA"/>
</dbReference>
<keyword evidence="3" id="KW-1185">Reference proteome</keyword>
<gene>
    <name evidence="2" type="ORF">CRN84_08260</name>
</gene>
<reference evidence="3" key="1">
    <citation type="submission" date="2017-09" db="EMBL/GenBank/DDBJ databases">
        <title>FDA dAtabase for Regulatory Grade micrObial Sequences (FDA-ARGOS): Supporting development and validation of Infectious Disease Dx tests.</title>
        <authorList>
            <person name="Minogue T."/>
            <person name="Wolcott M."/>
            <person name="Wasieloski L."/>
            <person name="Aguilar W."/>
            <person name="Moore D."/>
            <person name="Tallon L."/>
            <person name="Sadzewicz L."/>
            <person name="Ott S."/>
            <person name="Zhao X."/>
            <person name="Nagaraj S."/>
            <person name="Vavikolanu K."/>
            <person name="Aluvathingal J."/>
            <person name="Nadendla S."/>
            <person name="Sichtig H."/>
        </authorList>
    </citation>
    <scope>NUCLEOTIDE SEQUENCE [LARGE SCALE GENOMIC DNA]</scope>
    <source>
        <strain evidence="3">FDAARGOS_387</strain>
    </source>
</reference>
<evidence type="ECO:0000313" key="3">
    <source>
        <dbReference type="Proteomes" id="UP000224974"/>
    </source>
</evidence>
<comment type="caution">
    <text evidence="2">The sequence shown here is derived from an EMBL/GenBank/DDBJ whole genome shotgun (WGS) entry which is preliminary data.</text>
</comment>
<organism evidence="2 3">
    <name type="scientific">Budvicia aquatica</name>
    <dbReference type="NCBI Taxonomy" id="82979"/>
    <lineage>
        <taxon>Bacteria</taxon>
        <taxon>Pseudomonadati</taxon>
        <taxon>Pseudomonadota</taxon>
        <taxon>Gammaproteobacteria</taxon>
        <taxon>Enterobacterales</taxon>
        <taxon>Budviciaceae</taxon>
        <taxon>Budvicia</taxon>
    </lineage>
</organism>
<feature type="transmembrane region" description="Helical" evidence="1">
    <location>
        <begin position="6"/>
        <end position="31"/>
    </location>
</feature>
<feature type="transmembrane region" description="Helical" evidence="1">
    <location>
        <begin position="43"/>
        <end position="62"/>
    </location>
</feature>
<accession>A0A2C6DDQ0</accession>